<reference evidence="2 3" key="1">
    <citation type="submission" date="2021-06" db="EMBL/GenBank/DDBJ databases">
        <authorList>
            <person name="Palmer J.M."/>
        </authorList>
    </citation>
    <scope>NUCLEOTIDE SEQUENCE [LARGE SCALE GENOMIC DNA]</scope>
    <source>
        <strain evidence="2 3">GA_2019</strain>
        <tissue evidence="2">Muscle</tissue>
    </source>
</reference>
<sequence length="202" mass="23092">MRIHQVITSCKGKIHYRDITCVCQREEGLINCPCFDVKEAILQPDEETHRKGAITAWQPEVITGDHLGRWCVVKYDHDYYPGIITKVEDGNIEVNCLHKKGINKYYWPSPRKDISWYDDSQSLAGYVYKAASEGRVLTLAALLLNHSEAETRYLLKYVTQLAGQRSTPLIIAARNGHDKVVRLLLDHYKVDTEQTGTVRFDG</sequence>
<organism evidence="2 3">
    <name type="scientific">Goodea atripinnis</name>
    <dbReference type="NCBI Taxonomy" id="208336"/>
    <lineage>
        <taxon>Eukaryota</taxon>
        <taxon>Metazoa</taxon>
        <taxon>Chordata</taxon>
        <taxon>Craniata</taxon>
        <taxon>Vertebrata</taxon>
        <taxon>Euteleostomi</taxon>
        <taxon>Actinopterygii</taxon>
        <taxon>Neopterygii</taxon>
        <taxon>Teleostei</taxon>
        <taxon>Neoteleostei</taxon>
        <taxon>Acanthomorphata</taxon>
        <taxon>Ovalentaria</taxon>
        <taxon>Atherinomorphae</taxon>
        <taxon>Cyprinodontiformes</taxon>
        <taxon>Goodeidae</taxon>
        <taxon>Goodea</taxon>
    </lineage>
</organism>
<dbReference type="Gene3D" id="1.25.40.20">
    <property type="entry name" value="Ankyrin repeat-containing domain"/>
    <property type="match status" value="1"/>
</dbReference>
<evidence type="ECO:0008006" key="4">
    <source>
        <dbReference type="Google" id="ProtNLM"/>
    </source>
</evidence>
<comment type="caution">
    <text evidence="2">The sequence shown here is derived from an EMBL/GenBank/DDBJ whole genome shotgun (WGS) entry which is preliminary data.</text>
</comment>
<dbReference type="Proteomes" id="UP001476798">
    <property type="component" value="Unassembled WGS sequence"/>
</dbReference>
<proteinExistence type="predicted"/>
<keyword evidence="3" id="KW-1185">Reference proteome</keyword>
<evidence type="ECO:0000313" key="2">
    <source>
        <dbReference type="EMBL" id="MEQ2170845.1"/>
    </source>
</evidence>
<evidence type="ECO:0000313" key="3">
    <source>
        <dbReference type="Proteomes" id="UP001476798"/>
    </source>
</evidence>
<dbReference type="PROSITE" id="PS50088">
    <property type="entry name" value="ANK_REPEAT"/>
    <property type="match status" value="1"/>
</dbReference>
<dbReference type="Pfam" id="PF12796">
    <property type="entry name" value="Ank_2"/>
    <property type="match status" value="1"/>
</dbReference>
<dbReference type="PROSITE" id="PS50297">
    <property type="entry name" value="ANK_REP_REGION"/>
    <property type="match status" value="1"/>
</dbReference>
<feature type="repeat" description="ANK" evidence="1">
    <location>
        <begin position="164"/>
        <end position="187"/>
    </location>
</feature>
<dbReference type="InterPro" id="IPR002110">
    <property type="entry name" value="Ankyrin_rpt"/>
</dbReference>
<gene>
    <name evidence="2" type="ORF">GOODEAATRI_004450</name>
</gene>
<accession>A0ABV0NHF7</accession>
<dbReference type="EMBL" id="JAHRIO010040168">
    <property type="protein sequence ID" value="MEQ2170845.1"/>
    <property type="molecule type" value="Genomic_DNA"/>
</dbReference>
<keyword evidence="1" id="KW-0040">ANK repeat</keyword>
<dbReference type="SUPFAM" id="SSF48403">
    <property type="entry name" value="Ankyrin repeat"/>
    <property type="match status" value="1"/>
</dbReference>
<evidence type="ECO:0000256" key="1">
    <source>
        <dbReference type="PROSITE-ProRule" id="PRU00023"/>
    </source>
</evidence>
<protein>
    <recommendedName>
        <fullName evidence="4">Ankyrin repeat domain-containing protein</fullName>
    </recommendedName>
</protein>
<dbReference type="InterPro" id="IPR036770">
    <property type="entry name" value="Ankyrin_rpt-contain_sf"/>
</dbReference>
<name>A0ABV0NHF7_9TELE</name>